<accession>A0A8K0UW93</accession>
<dbReference type="OrthoDB" id="1099063at2759"/>
<dbReference type="Proteomes" id="UP000813824">
    <property type="component" value="Unassembled WGS sequence"/>
</dbReference>
<dbReference type="GO" id="GO:0006397">
    <property type="term" value="P:mRNA processing"/>
    <property type="evidence" value="ECO:0007669"/>
    <property type="project" value="UniProtKB-KW"/>
</dbReference>
<dbReference type="InterPro" id="IPR012677">
    <property type="entry name" value="Nucleotide-bd_a/b_plait_sf"/>
</dbReference>
<proteinExistence type="predicted"/>
<dbReference type="PANTHER" id="PTHR23003:SF62">
    <property type="entry name" value="SERINE_ARGININE (SR)-TYPE SHUTTLING MRNA BINDING PROTEIN NPL3"/>
    <property type="match status" value="1"/>
</dbReference>
<gene>
    <name evidence="9" type="ORF">BXZ70DRAFT_918318</name>
</gene>
<dbReference type="EMBL" id="JAEVFJ010000003">
    <property type="protein sequence ID" value="KAH8106124.1"/>
    <property type="molecule type" value="Genomic_DNA"/>
</dbReference>
<name>A0A8K0UW93_9AGAR</name>
<dbReference type="InterPro" id="IPR000504">
    <property type="entry name" value="RRM_dom"/>
</dbReference>
<dbReference type="SMART" id="SM00360">
    <property type="entry name" value="RRM"/>
    <property type="match status" value="2"/>
</dbReference>
<dbReference type="GO" id="GO:0003729">
    <property type="term" value="F:mRNA binding"/>
    <property type="evidence" value="ECO:0007669"/>
    <property type="project" value="TreeGrafter"/>
</dbReference>
<evidence type="ECO:0000259" key="8">
    <source>
        <dbReference type="PROSITE" id="PS50102"/>
    </source>
</evidence>
<dbReference type="PROSITE" id="PS50102">
    <property type="entry name" value="RRM"/>
    <property type="match status" value="2"/>
</dbReference>
<dbReference type="InterPro" id="IPR035979">
    <property type="entry name" value="RBD_domain_sf"/>
</dbReference>
<keyword evidence="10" id="KW-1185">Reference proteome</keyword>
<evidence type="ECO:0000256" key="3">
    <source>
        <dbReference type="ARBA" id="ARBA00022737"/>
    </source>
</evidence>
<comment type="caution">
    <text evidence="9">The sequence shown here is derived from an EMBL/GenBank/DDBJ whole genome shotgun (WGS) entry which is preliminary data.</text>
</comment>
<evidence type="ECO:0000256" key="7">
    <source>
        <dbReference type="SAM" id="MobiDB-lite"/>
    </source>
</evidence>
<dbReference type="Gene3D" id="3.30.70.330">
    <property type="match status" value="2"/>
</dbReference>
<feature type="domain" description="RRM" evidence="8">
    <location>
        <begin position="6"/>
        <end position="76"/>
    </location>
</feature>
<dbReference type="CDD" id="cd00590">
    <property type="entry name" value="RRM_SF"/>
    <property type="match status" value="1"/>
</dbReference>
<keyword evidence="3" id="KW-0677">Repeat</keyword>
<dbReference type="AlphaFoldDB" id="A0A8K0UW93"/>
<dbReference type="GO" id="GO:0005737">
    <property type="term" value="C:cytoplasm"/>
    <property type="evidence" value="ECO:0007669"/>
    <property type="project" value="TreeGrafter"/>
</dbReference>
<sequence length="292" mass="33722">MTTCGSTVYLGDLPEHLKGEDLRKLLSVYGEIKSVNLRYGYGFVEFESPDDARDVVEIFSKQPFMGSSIKVEMAKTKTRQGSAETCETRVGRVRKGRKVSRMNTDIRYPVIVDNMNKSTCWQQLKDFGRIPGIEVAFGDIDKIHRGRGFLEYHSQEDADRAVQELNGRELNGNIVILSGCGPQKLLYKPYTSTHERRRSCSPVRSMRGRSMSSGQTARLRSPLSHGHDYDREARHEVYYYRSSYDHPSPPMRHQGYDSRDPPYDPVFWDYRQFRSMGDRSRALLWHNNDYGL</sequence>
<keyword evidence="2" id="KW-0507">mRNA processing</keyword>
<dbReference type="InterPro" id="IPR050374">
    <property type="entry name" value="RRT5_SRSF_SR"/>
</dbReference>
<evidence type="ECO:0000256" key="6">
    <source>
        <dbReference type="PROSITE-ProRule" id="PRU00176"/>
    </source>
</evidence>
<evidence type="ECO:0000313" key="10">
    <source>
        <dbReference type="Proteomes" id="UP000813824"/>
    </source>
</evidence>
<evidence type="ECO:0000256" key="4">
    <source>
        <dbReference type="ARBA" id="ARBA00022884"/>
    </source>
</evidence>
<reference evidence="9" key="1">
    <citation type="journal article" date="2021" name="New Phytol.">
        <title>Evolutionary innovations through gain and loss of genes in the ectomycorrhizal Boletales.</title>
        <authorList>
            <person name="Wu G."/>
            <person name="Miyauchi S."/>
            <person name="Morin E."/>
            <person name="Kuo A."/>
            <person name="Drula E."/>
            <person name="Varga T."/>
            <person name="Kohler A."/>
            <person name="Feng B."/>
            <person name="Cao Y."/>
            <person name="Lipzen A."/>
            <person name="Daum C."/>
            <person name="Hundley H."/>
            <person name="Pangilinan J."/>
            <person name="Johnson J."/>
            <person name="Barry K."/>
            <person name="LaButti K."/>
            <person name="Ng V."/>
            <person name="Ahrendt S."/>
            <person name="Min B."/>
            <person name="Choi I.G."/>
            <person name="Park H."/>
            <person name="Plett J.M."/>
            <person name="Magnuson J."/>
            <person name="Spatafora J.W."/>
            <person name="Nagy L.G."/>
            <person name="Henrissat B."/>
            <person name="Grigoriev I.V."/>
            <person name="Yang Z.L."/>
            <person name="Xu J."/>
            <person name="Martin F.M."/>
        </authorList>
    </citation>
    <scope>NUCLEOTIDE SEQUENCE</scope>
    <source>
        <strain evidence="9">KKN 215</strain>
    </source>
</reference>
<evidence type="ECO:0000256" key="2">
    <source>
        <dbReference type="ARBA" id="ARBA00022664"/>
    </source>
</evidence>
<evidence type="ECO:0000256" key="5">
    <source>
        <dbReference type="ARBA" id="ARBA00023242"/>
    </source>
</evidence>
<keyword evidence="5" id="KW-0539">Nucleus</keyword>
<comment type="subcellular location">
    <subcellularLocation>
        <location evidence="1">Nucleus</location>
    </subcellularLocation>
</comment>
<evidence type="ECO:0000313" key="9">
    <source>
        <dbReference type="EMBL" id="KAH8106124.1"/>
    </source>
</evidence>
<evidence type="ECO:0000256" key="1">
    <source>
        <dbReference type="ARBA" id="ARBA00004123"/>
    </source>
</evidence>
<protein>
    <recommendedName>
        <fullName evidence="8">RRM domain-containing protein</fullName>
    </recommendedName>
</protein>
<dbReference type="PANTHER" id="PTHR23003">
    <property type="entry name" value="RNA RECOGNITION MOTIF RRM DOMAIN CONTAINING PROTEIN"/>
    <property type="match status" value="1"/>
</dbReference>
<feature type="compositionally biased region" description="Low complexity" evidence="7">
    <location>
        <begin position="204"/>
        <end position="214"/>
    </location>
</feature>
<organism evidence="9 10">
    <name type="scientific">Cristinia sonorae</name>
    <dbReference type="NCBI Taxonomy" id="1940300"/>
    <lineage>
        <taxon>Eukaryota</taxon>
        <taxon>Fungi</taxon>
        <taxon>Dikarya</taxon>
        <taxon>Basidiomycota</taxon>
        <taxon>Agaricomycotina</taxon>
        <taxon>Agaricomycetes</taxon>
        <taxon>Agaricomycetidae</taxon>
        <taxon>Agaricales</taxon>
        <taxon>Pleurotineae</taxon>
        <taxon>Stephanosporaceae</taxon>
        <taxon>Cristinia</taxon>
    </lineage>
</organism>
<keyword evidence="4 6" id="KW-0694">RNA-binding</keyword>
<dbReference type="Pfam" id="PF00076">
    <property type="entry name" value="RRM_1"/>
    <property type="match status" value="2"/>
</dbReference>
<feature type="domain" description="RRM" evidence="8">
    <location>
        <begin position="108"/>
        <end position="182"/>
    </location>
</feature>
<dbReference type="SUPFAM" id="SSF54928">
    <property type="entry name" value="RNA-binding domain, RBD"/>
    <property type="match status" value="1"/>
</dbReference>
<dbReference type="GO" id="GO:0005634">
    <property type="term" value="C:nucleus"/>
    <property type="evidence" value="ECO:0007669"/>
    <property type="project" value="UniProtKB-SubCell"/>
</dbReference>
<feature type="region of interest" description="Disordered" evidence="7">
    <location>
        <begin position="197"/>
        <end position="226"/>
    </location>
</feature>